<evidence type="ECO:0000313" key="3">
    <source>
        <dbReference type="EMBL" id="CAD9678129.1"/>
    </source>
</evidence>
<organism evidence="3">
    <name type="scientific">Mucochytrium quahogii</name>
    <dbReference type="NCBI Taxonomy" id="96639"/>
    <lineage>
        <taxon>Eukaryota</taxon>
        <taxon>Sar</taxon>
        <taxon>Stramenopiles</taxon>
        <taxon>Bigyra</taxon>
        <taxon>Labyrinthulomycetes</taxon>
        <taxon>Thraustochytrida</taxon>
        <taxon>Thraustochytriidae</taxon>
        <taxon>Mucochytrium</taxon>
    </lineage>
</organism>
<feature type="region of interest" description="Disordered" evidence="2">
    <location>
        <begin position="666"/>
        <end position="691"/>
    </location>
</feature>
<name>A0A7S2RQS3_9STRA</name>
<dbReference type="InterPro" id="IPR043127">
    <property type="entry name" value="Sec-1-like_dom3a"/>
</dbReference>
<protein>
    <recommendedName>
        <fullName evidence="4">Sec1 family domain-containing protein 2</fullName>
    </recommendedName>
</protein>
<feature type="compositionally biased region" description="Polar residues" evidence="2">
    <location>
        <begin position="682"/>
        <end position="691"/>
    </location>
</feature>
<sequence>MNSMLLDVRSRLESIGGGVLDGCILVADDGAAGILECLGGMGYLGSLGVSTVMDMGDEDLAGNIMRWDKSSKPEFVSGQAKDSSKPLRLVFLVTDYIWGREEWFGSVLSSSFTTEWIVCRILCTISAKAHACAEGRSPIDFTDFCLKVQGLSRPNAAEVRAEGFACNVCVLVDDSDAGDPGLFVLPPNKHSKRLFPFTISRLGLTSLKKDVGEIDGNDDLSASSKSDIKLTASMLESILREQFQVDVSKSCWAVGFTSRLIGHAILDHYEDYEAQQLQLGNRESKELKQATLLLVDRSADLVSGLFEGESPLAQHVLGQVSVESKFEFQSTLGVLSMRHASDRESNDLLRFMCMKSTEQTLRKLGDTLGPVKTSKDLGRILEKSALEDRAFLHRIPFYQTVANASLALEAMTHKQQMFSLERIIVNNPDRSHILLPLVDLLNRQVTSVDDILKLATIAFALLGNLSSEFTPDKDMVESLSHALTQAVENTHKGVYDSAHVIDVLKESMTSSQNTNRSLENGCWMGFIASVILCALSGEPSPATQLGESVFEKTASDIGKTASKFLKQSFNVFGFGRNQEEHCDVAEDTTSTPKSDEQHRMRLNDGDTCIIFVTGGISYFEISQVLQVVSEQNTNIRFLFGGTSIADPEQVILHSLESISCGPKTLQRRNCSDGGGGSRETPQESFPTLYRT</sequence>
<gene>
    <name evidence="3" type="ORF">QSP1433_LOCUS6055</name>
</gene>
<dbReference type="InterPro" id="IPR001619">
    <property type="entry name" value="Sec1-like"/>
</dbReference>
<dbReference type="Gene3D" id="1.25.40.60">
    <property type="match status" value="1"/>
</dbReference>
<proteinExistence type="inferred from homology"/>
<evidence type="ECO:0000256" key="2">
    <source>
        <dbReference type="SAM" id="MobiDB-lite"/>
    </source>
</evidence>
<dbReference type="Gene3D" id="3.40.50.1910">
    <property type="match status" value="1"/>
</dbReference>
<dbReference type="EMBL" id="HBHK01009720">
    <property type="protein sequence ID" value="CAD9678129.1"/>
    <property type="molecule type" value="Transcribed_RNA"/>
</dbReference>
<dbReference type="PANTHER" id="PTHR11679">
    <property type="entry name" value="VESICLE PROTEIN SORTING-ASSOCIATED"/>
    <property type="match status" value="1"/>
</dbReference>
<dbReference type="Pfam" id="PF00995">
    <property type="entry name" value="Sec1"/>
    <property type="match status" value="1"/>
</dbReference>
<evidence type="ECO:0000256" key="1">
    <source>
        <dbReference type="ARBA" id="ARBA00009884"/>
    </source>
</evidence>
<dbReference type="AlphaFoldDB" id="A0A7S2RQS3"/>
<comment type="similarity">
    <text evidence="1">Belongs to the STXBP/unc-18/SEC1 family.</text>
</comment>
<dbReference type="InterPro" id="IPR027482">
    <property type="entry name" value="Sec1-like_dom2"/>
</dbReference>
<dbReference type="GO" id="GO:0016192">
    <property type="term" value="P:vesicle-mediated transport"/>
    <property type="evidence" value="ECO:0007669"/>
    <property type="project" value="InterPro"/>
</dbReference>
<evidence type="ECO:0008006" key="4">
    <source>
        <dbReference type="Google" id="ProtNLM"/>
    </source>
</evidence>
<dbReference type="SUPFAM" id="SSF56815">
    <property type="entry name" value="Sec1/munc18-like (SM) proteins"/>
    <property type="match status" value="1"/>
</dbReference>
<dbReference type="InterPro" id="IPR036045">
    <property type="entry name" value="Sec1-like_sf"/>
</dbReference>
<accession>A0A7S2RQS3</accession>
<reference evidence="3" key="1">
    <citation type="submission" date="2021-01" db="EMBL/GenBank/DDBJ databases">
        <authorList>
            <person name="Corre E."/>
            <person name="Pelletier E."/>
            <person name="Niang G."/>
            <person name="Scheremetjew M."/>
            <person name="Finn R."/>
            <person name="Kale V."/>
            <person name="Holt S."/>
            <person name="Cochrane G."/>
            <person name="Meng A."/>
            <person name="Brown T."/>
            <person name="Cohen L."/>
        </authorList>
    </citation>
    <scope>NUCLEOTIDE SEQUENCE</scope>
    <source>
        <strain evidence="3">NY070348D</strain>
    </source>
</reference>
<dbReference type="Gene3D" id="3.90.830.10">
    <property type="entry name" value="Syntaxin Binding Protein 1, Chain A, domain 2"/>
    <property type="match status" value="1"/>
</dbReference>